<reference evidence="21 22" key="1">
    <citation type="submission" date="2014-05" db="EMBL/GenBank/DDBJ databases">
        <title>ATOL: Assembling a taxonomically balanced genome-scale reconstruction of the evolutionary history of the Enterobacteriaceae.</title>
        <authorList>
            <person name="Plunkett G.III."/>
            <person name="Neeno-Eckwall E.C."/>
            <person name="Glasner J.D."/>
            <person name="Perna N.T."/>
        </authorList>
    </citation>
    <scope>NUCLEOTIDE SEQUENCE [LARGE SCALE GENOMIC DNA]</scope>
    <source>
        <strain evidence="21 22">ATCC 33852</strain>
    </source>
</reference>
<dbReference type="InterPro" id="IPR022839">
    <property type="entry name" value="ArnT"/>
</dbReference>
<dbReference type="HAMAP" id="MF_01165">
    <property type="entry name" value="ArnT_transfer"/>
    <property type="match status" value="1"/>
</dbReference>
<evidence type="ECO:0000256" key="9">
    <source>
        <dbReference type="ARBA" id="ARBA00022556"/>
    </source>
</evidence>
<evidence type="ECO:0000256" key="19">
    <source>
        <dbReference type="HAMAP-Rule" id="MF_01165"/>
    </source>
</evidence>
<evidence type="ECO:0000256" key="10">
    <source>
        <dbReference type="ARBA" id="ARBA00022676"/>
    </source>
</evidence>
<comment type="function">
    <text evidence="17 19">Catalyzes the transfer of the L-Ara4N moiety of the glycolipid undecaprenyl phosphate-alpha-L-Ara4N to lipid A. The modified arabinose is attached to lipid A and is required for resistance to polymyxin and cationic antimicrobial peptides.</text>
</comment>
<keyword evidence="16 19" id="KW-0472">Membrane</keyword>
<dbReference type="GO" id="GO:0010041">
    <property type="term" value="P:response to iron(III) ion"/>
    <property type="evidence" value="ECO:0007669"/>
    <property type="project" value="TreeGrafter"/>
</dbReference>
<dbReference type="Proteomes" id="UP000028640">
    <property type="component" value="Unassembled WGS sequence"/>
</dbReference>
<keyword evidence="7 19" id="KW-0444">Lipid biosynthesis</keyword>
<feature type="transmembrane region" description="Helical" evidence="19">
    <location>
        <begin position="413"/>
        <end position="431"/>
    </location>
</feature>
<evidence type="ECO:0000256" key="13">
    <source>
        <dbReference type="ARBA" id="ARBA00022985"/>
    </source>
</evidence>
<dbReference type="GO" id="GO:0005886">
    <property type="term" value="C:plasma membrane"/>
    <property type="evidence" value="ECO:0007669"/>
    <property type="project" value="UniProtKB-SubCell"/>
</dbReference>
<feature type="transmembrane region" description="Helical" evidence="19">
    <location>
        <begin position="7"/>
        <end position="24"/>
    </location>
</feature>
<dbReference type="InterPro" id="IPR003342">
    <property type="entry name" value="ArnT-like_N"/>
</dbReference>
<dbReference type="GO" id="GO:0006493">
    <property type="term" value="P:protein O-linked glycosylation"/>
    <property type="evidence" value="ECO:0007669"/>
    <property type="project" value="InterPro"/>
</dbReference>
<dbReference type="GO" id="GO:0103015">
    <property type="term" value="F:4-amino-4-deoxy-L-arabinose transferase activity"/>
    <property type="evidence" value="ECO:0007669"/>
    <property type="project" value="UniProtKB-EC"/>
</dbReference>
<evidence type="ECO:0000256" key="15">
    <source>
        <dbReference type="ARBA" id="ARBA00023098"/>
    </source>
</evidence>
<keyword evidence="13 19" id="KW-0448">Lipopolysaccharide biosynthesis</keyword>
<dbReference type="STRING" id="910964.GEAM_2072"/>
<dbReference type="GO" id="GO:0009245">
    <property type="term" value="P:lipid A biosynthetic process"/>
    <property type="evidence" value="ECO:0007669"/>
    <property type="project" value="UniProtKB-UniRule"/>
</dbReference>
<feature type="transmembrane region" description="Helical" evidence="19">
    <location>
        <begin position="117"/>
        <end position="137"/>
    </location>
</feature>
<keyword evidence="9 19" id="KW-0441">Lipid A biosynthesis</keyword>
<comment type="catalytic activity">
    <reaction evidence="18 19">
        <text>4-amino-4-deoxy-alpha-L-arabinopyranosyl di-trans,octa-cis-undecaprenyl phosphate + lipid IVA = lipid IIA + di-trans,octa-cis-undecaprenyl phosphate.</text>
        <dbReference type="EC" id="2.4.2.43"/>
    </reaction>
</comment>
<dbReference type="RefSeq" id="WP_034791175.1">
    <property type="nucleotide sequence ID" value="NZ_JMPJ01000053.1"/>
</dbReference>
<evidence type="ECO:0000256" key="17">
    <source>
        <dbReference type="ARBA" id="ARBA00025446"/>
    </source>
</evidence>
<dbReference type="eggNOG" id="COG1807">
    <property type="taxonomic scope" value="Bacteria"/>
</dbReference>
<feature type="transmembrane region" description="Helical" evidence="19">
    <location>
        <begin position="260"/>
        <end position="283"/>
    </location>
</feature>
<dbReference type="EC" id="2.4.2.43" evidence="4 19"/>
<dbReference type="OrthoDB" id="9775035at2"/>
<proteinExistence type="inferred from homology"/>
<keyword evidence="14 19" id="KW-1133">Transmembrane helix</keyword>
<feature type="transmembrane region" description="Helical" evidence="19">
    <location>
        <begin position="295"/>
        <end position="312"/>
    </location>
</feature>
<dbReference type="Pfam" id="PF02366">
    <property type="entry name" value="PMT"/>
    <property type="match status" value="1"/>
</dbReference>
<comment type="caution">
    <text evidence="21">The sequence shown here is derived from an EMBL/GenBank/DDBJ whole genome shotgun (WGS) entry which is preliminary data.</text>
</comment>
<evidence type="ECO:0000256" key="18">
    <source>
        <dbReference type="ARBA" id="ARBA00034054"/>
    </source>
</evidence>
<dbReference type="GeneID" id="78380412"/>
<keyword evidence="10 19" id="KW-0328">Glycosyltransferase</keyword>
<comment type="pathway">
    <text evidence="2 19">Lipopolysaccharide metabolism; 4-amino-4-deoxy-beta-L-arabinose-lipid A biosynthesis.</text>
</comment>
<keyword evidence="8" id="KW-0997">Cell inner membrane</keyword>
<evidence type="ECO:0000256" key="4">
    <source>
        <dbReference type="ARBA" id="ARBA00012056"/>
    </source>
</evidence>
<evidence type="ECO:0000256" key="11">
    <source>
        <dbReference type="ARBA" id="ARBA00022679"/>
    </source>
</evidence>
<feature type="transmembrane region" description="Helical" evidence="19">
    <location>
        <begin position="388"/>
        <end position="406"/>
    </location>
</feature>
<evidence type="ECO:0000256" key="2">
    <source>
        <dbReference type="ARBA" id="ARBA00005200"/>
    </source>
</evidence>
<evidence type="ECO:0000256" key="12">
    <source>
        <dbReference type="ARBA" id="ARBA00022692"/>
    </source>
</evidence>
<dbReference type="PANTHER" id="PTHR33908">
    <property type="entry name" value="MANNOSYLTRANSFERASE YKCB-RELATED"/>
    <property type="match status" value="1"/>
</dbReference>
<sequence>MSKAYKGVWSTVLLVFFALVYLVPLNTRLLWQPDETRYAEISREMLQRGDWVVPHLLGLRYFEKPVAGYWFNNISQMIFGETNFAVRFGSVFCTLLSTLLIGWLAMLMWRNRQKACIAALIYLSFTLVFTIGTYSVLDPMITLWMTAAMVASYFCMQAVTTKQKVGSWIALGLACGMGFMTKGFLALALPVIAVLPIVVREQRFKTLFGWGPLAVLSALVLSLPWVLAIAHREPDYWNYFFWVEHIQRFAEQNAQHKAPFWYYIPVLFLGALPWMGLVPGALISGWTKRVMRPELFFLLSWALMPLIFFSVAKGKLPTYILPCFAPLALLMSDHLEQIRISGKLRALKANGIINIIFGVVTVLAVVAISGLTPLHIKPVYTPEEHSRVAIGILCFAPWALAGALSLTSLRDRWYWAAVCPVVLALLVGQAIPQKVVDSKQPQAFMDTNLALLQHSRYVLADNVGVATGLAWTLKRSDILMYDEKGEVEYGLGYPDAEGHYISAANFPAWLQAARQQGDVSVVIKLDSKISTTSELPQADQRVQMNRLALLFYRKLP</sequence>
<feature type="transmembrane region" description="Helical" evidence="19">
    <location>
        <begin position="207"/>
        <end position="230"/>
    </location>
</feature>
<evidence type="ECO:0000313" key="21">
    <source>
        <dbReference type="EMBL" id="KFC80750.1"/>
    </source>
</evidence>
<dbReference type="InterPro" id="IPR050297">
    <property type="entry name" value="LipidA_mod_glycosyltrf_83"/>
</dbReference>
<evidence type="ECO:0000256" key="8">
    <source>
        <dbReference type="ARBA" id="ARBA00022519"/>
    </source>
</evidence>
<feature type="transmembrane region" description="Helical" evidence="19">
    <location>
        <begin position="168"/>
        <end position="195"/>
    </location>
</feature>
<keyword evidence="12 19" id="KW-0812">Transmembrane</keyword>
<evidence type="ECO:0000313" key="22">
    <source>
        <dbReference type="Proteomes" id="UP000028640"/>
    </source>
</evidence>
<organism evidence="21 22">
    <name type="scientific">Ewingella americana (strain ATCC 33852 / DSM 4580 / CCUG 14506 / JCM 5911 / LMG 7869 / NCTC 12157 / CDC 1468-78)</name>
    <dbReference type="NCBI Taxonomy" id="910964"/>
    <lineage>
        <taxon>Bacteria</taxon>
        <taxon>Pseudomonadati</taxon>
        <taxon>Pseudomonadota</taxon>
        <taxon>Gammaproteobacteria</taxon>
        <taxon>Enterobacterales</taxon>
        <taxon>Yersiniaceae</taxon>
        <taxon>Ewingella</taxon>
    </lineage>
</organism>
<accession>A0A085GAK5</accession>
<dbReference type="NCBIfam" id="NF009784">
    <property type="entry name" value="PRK13279.1"/>
    <property type="match status" value="1"/>
</dbReference>
<keyword evidence="22" id="KW-1185">Reference proteome</keyword>
<feature type="transmembrane region" description="Helical" evidence="19">
    <location>
        <begin position="318"/>
        <end position="335"/>
    </location>
</feature>
<gene>
    <name evidence="19" type="primary">arnT</name>
    <name evidence="21" type="ORF">GEAM_2072</name>
</gene>
<evidence type="ECO:0000256" key="16">
    <source>
        <dbReference type="ARBA" id="ARBA00023136"/>
    </source>
</evidence>
<evidence type="ECO:0000256" key="14">
    <source>
        <dbReference type="ARBA" id="ARBA00022989"/>
    </source>
</evidence>
<dbReference type="GO" id="GO:0009103">
    <property type="term" value="P:lipopolysaccharide biosynthetic process"/>
    <property type="evidence" value="ECO:0007669"/>
    <property type="project" value="UniProtKB-KW"/>
</dbReference>
<keyword evidence="11 19" id="KW-0808">Transferase</keyword>
<protein>
    <recommendedName>
        <fullName evidence="5 19">Undecaprenyl phosphate-alpha-4-amino-4-deoxy-L-arabinose arabinosyl transferase</fullName>
        <ecNumber evidence="4 19">2.4.2.43</ecNumber>
    </recommendedName>
    <alternativeName>
        <fullName evidence="19">4-amino-4-deoxy-L-arabinose lipid A transferase</fullName>
    </alternativeName>
    <alternativeName>
        <fullName evidence="19">Lipid IV(A) 4-amino-4-deoxy-L-arabinosyltransferase</fullName>
    </alternativeName>
    <alternativeName>
        <fullName evidence="19">Undecaprenyl phosphate-alpha-L-Ara4N transferase</fullName>
    </alternativeName>
</protein>
<dbReference type="GO" id="GO:0000030">
    <property type="term" value="F:mannosyltransferase activity"/>
    <property type="evidence" value="ECO:0007669"/>
    <property type="project" value="InterPro"/>
</dbReference>
<evidence type="ECO:0000256" key="7">
    <source>
        <dbReference type="ARBA" id="ARBA00022516"/>
    </source>
</evidence>
<comment type="similarity">
    <text evidence="3 19">Belongs to the glycosyltransferase 83 family.</text>
</comment>
<evidence type="ECO:0000256" key="6">
    <source>
        <dbReference type="ARBA" id="ARBA00022475"/>
    </source>
</evidence>
<dbReference type="EMBL" id="JMPJ01000053">
    <property type="protein sequence ID" value="KFC80750.1"/>
    <property type="molecule type" value="Genomic_DNA"/>
</dbReference>
<feature type="domain" description="ArnT-like N-terminal" evidence="20">
    <location>
        <begin position="12"/>
        <end position="240"/>
    </location>
</feature>
<evidence type="ECO:0000256" key="5">
    <source>
        <dbReference type="ARBA" id="ARBA00015532"/>
    </source>
</evidence>
<evidence type="ECO:0000256" key="1">
    <source>
        <dbReference type="ARBA" id="ARBA00004429"/>
    </source>
</evidence>
<feature type="transmembrane region" description="Helical" evidence="19">
    <location>
        <begin position="355"/>
        <end position="376"/>
    </location>
</feature>
<dbReference type="AlphaFoldDB" id="A0A085GAK5"/>
<evidence type="ECO:0000256" key="3">
    <source>
        <dbReference type="ARBA" id="ARBA00010814"/>
    </source>
</evidence>
<name>A0A085GAK5_EWIA3</name>
<evidence type="ECO:0000259" key="20">
    <source>
        <dbReference type="Pfam" id="PF02366"/>
    </source>
</evidence>
<comment type="subcellular location">
    <subcellularLocation>
        <location evidence="1">Cell inner membrane</location>
        <topology evidence="1">Multi-pass membrane protein</topology>
    </subcellularLocation>
    <subcellularLocation>
        <location evidence="19">Cell membrane</location>
        <topology evidence="19">Multi-pass membrane protein</topology>
    </subcellularLocation>
</comment>
<dbReference type="UniPathway" id="UPA00037"/>
<feature type="transmembrane region" description="Helical" evidence="19">
    <location>
        <begin position="84"/>
        <end position="105"/>
    </location>
</feature>
<dbReference type="PANTHER" id="PTHR33908:SF3">
    <property type="entry name" value="UNDECAPRENYL PHOSPHATE-ALPHA-4-AMINO-4-DEOXY-L-ARABINOSE ARABINOSYL TRANSFERASE"/>
    <property type="match status" value="1"/>
</dbReference>
<keyword evidence="15 19" id="KW-0443">Lipid metabolism</keyword>
<keyword evidence="6 19" id="KW-1003">Cell membrane</keyword>